<dbReference type="InterPro" id="IPR007156">
    <property type="entry name" value="MamQ_LemA"/>
</dbReference>
<evidence type="ECO:0000256" key="4">
    <source>
        <dbReference type="ARBA" id="ARBA00022989"/>
    </source>
</evidence>
<accession>A0ABT8R0V4</accession>
<evidence type="ECO:0000256" key="3">
    <source>
        <dbReference type="ARBA" id="ARBA00022692"/>
    </source>
</evidence>
<dbReference type="Pfam" id="PF04011">
    <property type="entry name" value="LemA"/>
    <property type="match status" value="1"/>
</dbReference>
<dbReference type="Gene3D" id="1.20.1440.20">
    <property type="entry name" value="LemA-like domain"/>
    <property type="match status" value="1"/>
</dbReference>
<organism evidence="8 9">
    <name type="scientific">Rhodocytophaga aerolata</name>
    <dbReference type="NCBI Taxonomy" id="455078"/>
    <lineage>
        <taxon>Bacteria</taxon>
        <taxon>Pseudomonadati</taxon>
        <taxon>Bacteroidota</taxon>
        <taxon>Cytophagia</taxon>
        <taxon>Cytophagales</taxon>
        <taxon>Rhodocytophagaceae</taxon>
        <taxon>Rhodocytophaga</taxon>
    </lineage>
</organism>
<comment type="caution">
    <text evidence="8">The sequence shown here is derived from an EMBL/GenBank/DDBJ whole genome shotgun (WGS) entry which is preliminary data.</text>
</comment>
<sequence>MGMIPVVLAIAGFVLLWIIVNYNSLSTRRTNIASLQVARDQLLASYVRMSKELSALLLIYKKEMPVYLVELANDPSQKINASKLSSSIKQLTLQANGHTPELQNNPDYQELLSSAELTATKLIKNQQRLETEIKAYNQQATRMPYRIVAQLFGFKRINSLVR</sequence>
<keyword evidence="9" id="KW-1185">Reference proteome</keyword>
<evidence type="ECO:0000313" key="8">
    <source>
        <dbReference type="EMBL" id="MDO1445725.1"/>
    </source>
</evidence>
<protein>
    <submittedName>
        <fullName evidence="8">LemA family protein</fullName>
    </submittedName>
</protein>
<comment type="similarity">
    <text evidence="2">Belongs to the LemA family.</text>
</comment>
<proteinExistence type="inferred from homology"/>
<feature type="coiled-coil region" evidence="6">
    <location>
        <begin position="112"/>
        <end position="139"/>
    </location>
</feature>
<evidence type="ECO:0000256" key="1">
    <source>
        <dbReference type="ARBA" id="ARBA00004167"/>
    </source>
</evidence>
<dbReference type="InterPro" id="IPR023353">
    <property type="entry name" value="LemA-like_dom_sf"/>
</dbReference>
<keyword evidence="3 7" id="KW-0812">Transmembrane</keyword>
<comment type="subcellular location">
    <subcellularLocation>
        <location evidence="1">Membrane</location>
        <topology evidence="1">Single-pass membrane protein</topology>
    </subcellularLocation>
</comment>
<evidence type="ECO:0000256" key="5">
    <source>
        <dbReference type="ARBA" id="ARBA00023136"/>
    </source>
</evidence>
<evidence type="ECO:0000313" key="9">
    <source>
        <dbReference type="Proteomes" id="UP001168528"/>
    </source>
</evidence>
<keyword evidence="5 7" id="KW-0472">Membrane</keyword>
<dbReference type="Proteomes" id="UP001168528">
    <property type="component" value="Unassembled WGS sequence"/>
</dbReference>
<name>A0ABT8R0V4_9BACT</name>
<evidence type="ECO:0000256" key="6">
    <source>
        <dbReference type="SAM" id="Coils"/>
    </source>
</evidence>
<evidence type="ECO:0000256" key="7">
    <source>
        <dbReference type="SAM" id="Phobius"/>
    </source>
</evidence>
<gene>
    <name evidence="8" type="ORF">Q0590_05660</name>
</gene>
<keyword evidence="4 7" id="KW-1133">Transmembrane helix</keyword>
<dbReference type="SUPFAM" id="SSF140478">
    <property type="entry name" value="LemA-like"/>
    <property type="match status" value="1"/>
</dbReference>
<reference evidence="8" key="1">
    <citation type="submission" date="2023-07" db="EMBL/GenBank/DDBJ databases">
        <title>The genome sequence of Rhodocytophaga aerolata KACC 12507.</title>
        <authorList>
            <person name="Zhang X."/>
        </authorList>
    </citation>
    <scope>NUCLEOTIDE SEQUENCE</scope>
    <source>
        <strain evidence="8">KACC 12507</strain>
    </source>
</reference>
<dbReference type="RefSeq" id="WP_302036525.1">
    <property type="nucleotide sequence ID" value="NZ_JAUKPO010000002.1"/>
</dbReference>
<evidence type="ECO:0000256" key="2">
    <source>
        <dbReference type="ARBA" id="ARBA00008854"/>
    </source>
</evidence>
<feature type="transmembrane region" description="Helical" evidence="7">
    <location>
        <begin position="6"/>
        <end position="25"/>
    </location>
</feature>
<keyword evidence="6" id="KW-0175">Coiled coil</keyword>
<dbReference type="EMBL" id="JAUKPO010000002">
    <property type="protein sequence ID" value="MDO1445725.1"/>
    <property type="molecule type" value="Genomic_DNA"/>
</dbReference>